<evidence type="ECO:0000256" key="19">
    <source>
        <dbReference type="ARBA" id="ARBA00022870"/>
    </source>
</evidence>
<dbReference type="EMBL" id="JQ251191">
    <property type="protein sequence ID" value="AEX90879.1"/>
    <property type="molecule type" value="Genomic_DNA"/>
</dbReference>
<dbReference type="EMBL" id="JQ251170">
    <property type="protein sequence ID" value="AEX90798.1"/>
    <property type="molecule type" value="Genomic_DNA"/>
</dbReference>
<keyword evidence="25 33" id="KW-0472">Membrane</keyword>
<evidence type="ECO:0000256" key="25">
    <source>
        <dbReference type="ARBA" id="ARBA00023136"/>
    </source>
</evidence>
<gene>
    <name evidence="33 45" type="primary">env</name>
</gene>
<dbReference type="EMBL" id="JQ251166">
    <property type="protein sequence ID" value="AEX90782.1"/>
    <property type="molecule type" value="Genomic_DNA"/>
</dbReference>
<evidence type="ECO:0000256" key="5">
    <source>
        <dbReference type="ARBA" id="ARBA00004578"/>
    </source>
</evidence>
<evidence type="ECO:0000313" key="66">
    <source>
        <dbReference type="EMBL" id="AEX90895.1"/>
    </source>
</evidence>
<evidence type="ECO:0000256" key="3">
    <source>
        <dbReference type="ARBA" id="ARBA00004505"/>
    </source>
</evidence>
<evidence type="ECO:0000256" key="32">
    <source>
        <dbReference type="ARBA" id="ARBA00062028"/>
    </source>
</evidence>
<dbReference type="GO" id="GO:0052031">
    <property type="term" value="P:symbiont-mediated perturbation of host defense response"/>
    <property type="evidence" value="ECO:0007669"/>
    <property type="project" value="UniProtKB-UniRule"/>
</dbReference>
<evidence type="ECO:0000256" key="13">
    <source>
        <dbReference type="ARBA" id="ARBA00022685"/>
    </source>
</evidence>
<evidence type="ECO:0000313" key="53">
    <source>
        <dbReference type="EMBL" id="AEX90806.1"/>
    </source>
</evidence>
<evidence type="ECO:0000256" key="9">
    <source>
        <dbReference type="ARBA" id="ARBA00022511"/>
    </source>
</evidence>
<evidence type="ECO:0000313" key="57">
    <source>
        <dbReference type="EMBL" id="AEX90851.1"/>
    </source>
</evidence>
<evidence type="ECO:0000256" key="31">
    <source>
        <dbReference type="ARBA" id="ARBA00023296"/>
    </source>
</evidence>
<evidence type="ECO:0000256" key="6">
    <source>
        <dbReference type="ARBA" id="ARBA00004650"/>
    </source>
</evidence>
<dbReference type="Gene3D" id="1.10.287.210">
    <property type="match status" value="1"/>
</dbReference>
<sequence length="864" mass="97545">MRVMGIGKNYQHLWRWSMMLLGILMICSATDKLWVTVYYGVPVWKEATTTLFCASDAKAYDTEVHNVWATHACVPTDPNPQEVELKNVTENFNMWKNNMVEQMHEDIISIWDQSLKPCVKLTPLCVTLNCTDYNGTSVNNTNSASNSSSTSVNSTNSISNSSGEIKECFFNITSGLRDQVKKERALFYTLDVEPINSTYYRLISCNTSVITQACPKVTFEPIPIHYCAPAGFAILKCNDKKFNGTGPCKNVSTVQCTHGIRPVASTQLLLNGSLAEEEVVIRSANFTDNAKIIIVQLNKSVVINCTRPNNNTRKSINLGQGRAWYTLEKVIGDIRHAYCTLSRAQWNNTLKQIVEKLGEQFGKNRTIVFNPSSGGDPEIVTHSFNCGGEFFYCNTTPLFNSKWTNGNGSGSEGNETITLQCRIKQFINMWQEVGKAMYAPPIKGQIRCLSNITGLLLTRDGGNNQNNTPNATETFRPGGGDMRDNWRSELYKYKVVKIEPLGVAPTKAKRRVVQREKRAAIGMGALFLGFLSAAGSTMGAASITLTVQARQLLSGIVQQQNNLLRAIEAQQHLLQLTVWGIKQLQARVLAVERYLQDQQLLGIWGCSGKLICTTAVPWNASWSNKSLDKIWDNMTWMEWDREIGNYTSVIYTLLEKSQNQQEKNEQELLELDKWASLWNWFDITKWLWYIKIFIMIVGGLVGLRIVFAVLSIVNRIRQGYSPISFQTLLPASRGPDRPEGIEEEGGERDRDRSGQLVNGFLALIWVDLRSLCLFSYHRLTDLLLIATRIVELLGRRGWELLKYWWNLLGYWSQELKNSAVNLLNATAIAVAEGTDRIIEIVQRAYRAFLNIPRRIRQGLERALL</sequence>
<dbReference type="EMBL" id="JQ251190">
    <property type="protein sequence ID" value="AEX90875.1"/>
    <property type="molecule type" value="Genomic_DNA"/>
</dbReference>
<dbReference type="EMBL" id="JQ251182">
    <property type="protein sequence ID" value="AEX90843.1"/>
    <property type="molecule type" value="Genomic_DNA"/>
</dbReference>
<feature type="chain" id="PRO_5042647573" description="Envelope glycoprotein gp160" evidence="33">
    <location>
        <begin position="32"/>
        <end position="864"/>
    </location>
</feature>
<proteinExistence type="inferred from homology"/>
<dbReference type="EMBL" id="JQ251163">
    <property type="protein sequence ID" value="AEX90770.1"/>
    <property type="molecule type" value="Genomic_DNA"/>
</dbReference>
<evidence type="ECO:0000313" key="39">
    <source>
        <dbReference type="EMBL" id="AEX90597.1"/>
    </source>
</evidence>
<dbReference type="GO" id="GO:1903908">
    <property type="term" value="P:positive regulation of plasma membrane raft polarization"/>
    <property type="evidence" value="ECO:0007669"/>
    <property type="project" value="UniProtKB-UniRule"/>
</dbReference>
<feature type="region of interest" description="Disordered" evidence="35">
    <location>
        <begin position="141"/>
        <end position="160"/>
    </location>
</feature>
<dbReference type="Pfam" id="PF00516">
    <property type="entry name" value="GP120"/>
    <property type="match status" value="1"/>
</dbReference>
<evidence type="ECO:0000313" key="62">
    <source>
        <dbReference type="EMBL" id="AEX90879.1"/>
    </source>
</evidence>
<dbReference type="EMBL" id="JQ251157">
    <property type="protein sequence ID" value="AEX90746.1"/>
    <property type="molecule type" value="Genomic_DNA"/>
</dbReference>
<dbReference type="EMBL" id="JQ251168">
    <property type="protein sequence ID" value="AEX90790.1"/>
    <property type="molecule type" value="Genomic_DNA"/>
</dbReference>
<feature type="coiled-coil region" evidence="33">
    <location>
        <begin position="641"/>
        <end position="675"/>
    </location>
</feature>
<keyword evidence="23 33" id="KW-1039">Host endosome</keyword>
<evidence type="ECO:0000256" key="28">
    <source>
        <dbReference type="ARBA" id="ARBA00023180"/>
    </source>
</evidence>
<feature type="disulfide bond" evidence="33">
    <location>
        <begin position="53"/>
        <end position="73"/>
    </location>
</feature>
<keyword evidence="18 33" id="KW-0946">Virion</keyword>
<keyword evidence="28 33" id="KW-0325">Glycoprotein</keyword>
<comment type="miscellaneous">
    <text evidence="33">HIV-1 lineages are divided in three main groups, M (for Major), O (for Outlier), and N (for New, or Non-M, Non-O). The vast majority of strains found worldwide belong to the group M. Group O seems to be endemic to and largely confined to Cameroon and neighboring countries in West Central Africa, where these viruses represent a small minority of HIV-1 strains. The group N is represented by a limited number of isolates from Cameroonian persons. The group M is further subdivided in 9 clades or subtypes (A to D, F to H, J and K).</text>
</comment>
<dbReference type="EMBL" id="JQ251193">
    <property type="protein sequence ID" value="AEX90887.1"/>
    <property type="molecule type" value="Genomic_DNA"/>
</dbReference>
<feature type="short sequence motif" description="Di-leucine internalization motif" evidence="33">
    <location>
        <begin position="863"/>
        <end position="864"/>
    </location>
</feature>
<feature type="chain" id="PRO_5042647575" description="Transmembrane protein gp41" evidence="33">
    <location>
        <begin position="519"/>
        <end position="864"/>
    </location>
</feature>
<dbReference type="GO" id="GO:0075512">
    <property type="term" value="P:clathrin-dependent endocytosis of virus by host cell"/>
    <property type="evidence" value="ECO:0007669"/>
    <property type="project" value="UniProtKB-UniRule"/>
</dbReference>
<feature type="region of interest" description="CD4-binding loop" evidence="33">
    <location>
        <begin position="372"/>
        <end position="382"/>
    </location>
</feature>
<dbReference type="Pfam" id="PF00517">
    <property type="entry name" value="GP41"/>
    <property type="match status" value="1"/>
</dbReference>
<dbReference type="EMBL" id="JQ251176">
    <property type="protein sequence ID" value="AEX90819.1"/>
    <property type="molecule type" value="Genomic_DNA"/>
</dbReference>
<feature type="domain" description="Human immunodeficiency virus 1 envelope glycoprotein Gp120" evidence="36">
    <location>
        <begin position="33"/>
        <end position="518"/>
    </location>
</feature>
<comment type="miscellaneous">
    <text evidence="33">Inhibitors targeting HIV-1 viral envelope proteins are used as antiretroviral drugs. Attachment of virions to the cell surface via non-specific interactions and CD4 binding can be blocked by inhibitors that include cyanovirin-N, cyclotriazadisulfonamide analogs, PRO 2000, TNX 355 and PRO 542. In addition, BMS 806 can block CD4-induced conformational changes. Env interactions with the coreceptor molecules can be targeted by CCR5 antagonists including SCH-D, maraviroc (UK 427857) and aplaviroc (GW 873140), and the CXCR4 antagonist AMD 070. Fusion of viral and cellular membranes can be inhibited by peptides such as enfuvirtide and tifuvirtide (T 1249). Resistance to inhibitors associated with mutations in Env are observed. Most of the time, single mutations confer only a modest reduction in drug susceptibility. Combination of several mutations is usually required to develop a high-level drug resistance.</text>
</comment>
<evidence type="ECO:0000256" key="27">
    <source>
        <dbReference type="ARBA" id="ARBA00023157"/>
    </source>
</evidence>
<dbReference type="GO" id="GO:0005198">
    <property type="term" value="F:structural molecule activity"/>
    <property type="evidence" value="ECO:0007669"/>
    <property type="project" value="UniProtKB-UniRule"/>
</dbReference>
<evidence type="ECO:0000256" key="35">
    <source>
        <dbReference type="SAM" id="MobiDB-lite"/>
    </source>
</evidence>
<comment type="subcellular location">
    <subcellularLocation>
        <location evidence="3">Host cell membrane</location>
        <topology evidence="3">Peripheral membrane protein</topology>
    </subcellularLocation>
    <subcellularLocation>
        <location evidence="1">Host cell membrane</location>
        <topology evidence="1">Single-pass type I membrane protein</topology>
    </subcellularLocation>
    <subcellularLocation>
        <location evidence="2">Host endosome membrane</location>
        <topology evidence="2">Peripheral membrane protein</topology>
    </subcellularLocation>
    <subcellularLocation>
        <location evidence="5">Host endosome membrane</location>
        <topology evidence="5">Single-pass type I membrane protein</topology>
    </subcellularLocation>
    <subcellularLocation>
        <location evidence="6">Virion membrane</location>
        <topology evidence="6">Peripheral membrane protein</topology>
    </subcellularLocation>
    <subcellularLocation>
        <location evidence="4">Virion membrane</location>
        <topology evidence="4">Single-pass type I membrane protein</topology>
    </subcellularLocation>
</comment>
<comment type="caution">
    <text evidence="33 34">Lacks conserved residue(s) required for the propagation of feature annotation.</text>
</comment>
<feature type="disulfide bond" evidence="33">
    <location>
        <begin position="237"/>
        <end position="248"/>
    </location>
</feature>
<evidence type="ECO:0000256" key="30">
    <source>
        <dbReference type="ARBA" id="ARBA00023288"/>
    </source>
</evidence>
<evidence type="ECO:0000256" key="10">
    <source>
        <dbReference type="ARBA" id="ARBA00022570"/>
    </source>
</evidence>
<keyword evidence="10 33" id="KW-1165">Clathrin-mediated endocytosis of virus by host</keyword>
<dbReference type="EMBL" id="JQ251159">
    <property type="protein sequence ID" value="AEX90754.1"/>
    <property type="molecule type" value="Genomic_DNA"/>
</dbReference>
<comment type="domain">
    <text evidence="33">Some of the most genetically diverse regions of the viral genome are present in Env. They are called variable regions 1 through 5 (V1 through V5). Coreceptor usage of gp120 is determined mainly by the primary structure of the third variable region (V3) in the outer domain of gp120. The sequence of V3 determines which coreceptor, CCR5 and/or CXCR4 (corresponding to R5/macrophage, X4/T cell and R5X4/T cell and macrophage tropism), is used to trigger the fusion potential of the Env complex, and hence which cells the virus can infect. Binding to CCR5 involves a region adjacent in addition to V3.</text>
</comment>
<evidence type="ECO:0000256" key="24">
    <source>
        <dbReference type="ARBA" id="ARBA00023054"/>
    </source>
</evidence>
<comment type="domain">
    <text evidence="33">The YXXL motif is involved in determining the exact site of viral release at the surface of infected mononuclear cells and promotes endocytosis. YXXL and di-leucine endocytosis motifs interact directly or indirectly with the clathrin adapter complexes, opperate independently, and their activities are not additive.</text>
</comment>
<keyword evidence="27 33" id="KW-1015">Disulfide bond</keyword>
<feature type="transmembrane region" description="Helical" evidence="34">
    <location>
        <begin position="519"/>
        <end position="543"/>
    </location>
</feature>
<dbReference type="EMBL" id="JQ251189">
    <property type="protein sequence ID" value="AEX90871.1"/>
    <property type="molecule type" value="Genomic_DNA"/>
</dbReference>
<comment type="subcellular location">
    <molecule>Surface protein gp120</molecule>
    <subcellularLocation>
        <location evidence="33">Virion membrane</location>
        <topology evidence="33">Peripheral membrane protein</topology>
    </subcellularLocation>
    <subcellularLocation>
        <location evidence="33">Host cell membrane</location>
        <topology evidence="33">Peripheral membrane protein</topology>
    </subcellularLocation>
    <subcellularLocation>
        <location evidence="33">Host endosome membrane</location>
        <topology evidence="33">Single-pass type I membrane protein</topology>
    </subcellularLocation>
    <text evidence="33">The surface protein is not anchored to the viral envelope, but associates with the extravirion surface through its binding to TM. It is probably concentrated at the site of budding and incorporated into the virions possibly by contacts between the cytoplasmic tail of Env and the N-terminus of Gag.</text>
</comment>
<keyword evidence="11 33" id="KW-0945">Host-virus interaction</keyword>
<dbReference type="GO" id="GO:0039654">
    <property type="term" value="P:fusion of virus membrane with host endosome membrane"/>
    <property type="evidence" value="ECO:0007669"/>
    <property type="project" value="UniProtKB-UniRule"/>
</dbReference>
<dbReference type="FunFam" id="1.20.5.490:FF:000001">
    <property type="entry name" value="Envelope glycoprotein gp160"/>
    <property type="match status" value="1"/>
</dbReference>
<keyword evidence="9 33" id="KW-1032">Host cell membrane</keyword>
<evidence type="ECO:0000256" key="4">
    <source>
        <dbReference type="ARBA" id="ARBA00004563"/>
    </source>
</evidence>
<dbReference type="Gene3D" id="1.20.5.490">
    <property type="entry name" value="Single helix bin"/>
    <property type="match status" value="1"/>
</dbReference>
<comment type="domain">
    <text evidence="33">The membrane proximal external region (MPER) present in gp41 is a tryptophan-rich region recognized by the antibodies 2F5, Z13, and 4E10. MPER seems to play a role in fusion.</text>
</comment>
<evidence type="ECO:0000313" key="48">
    <source>
        <dbReference type="EMBL" id="AEX90770.1"/>
    </source>
</evidence>
<evidence type="ECO:0000256" key="17">
    <source>
        <dbReference type="ARBA" id="ARBA00022804"/>
    </source>
</evidence>
<comment type="domain">
    <text evidence="33">The CD4-binding region is targeted by the antibody b12.</text>
</comment>
<comment type="subcellular location">
    <molecule>Transmembrane protein gp41</molecule>
    <subcellularLocation>
        <location evidence="33">Virion membrane</location>
        <topology evidence="33">Single-pass type I membrane protein</topology>
    </subcellularLocation>
    <subcellularLocation>
        <location evidence="33">Host cell membrane</location>
        <topology evidence="33">Single-pass type I membrane protein</topology>
    </subcellularLocation>
    <subcellularLocation>
        <location evidence="33">Host endosome membrane</location>
        <topology evidence="33">Single-pass type I membrane protein</topology>
    </subcellularLocation>
    <text evidence="33">It is probably concentrated at the site of budding and incorporated into the virions possibly by contacts between the cytoplasmic tail of Env and the N-terminus of Gag.</text>
</comment>
<dbReference type="EMBL" id="JQ251180">
    <property type="protein sequence ID" value="AEX90835.1"/>
    <property type="molecule type" value="Genomic_DNA"/>
</dbReference>
<evidence type="ECO:0000313" key="55">
    <source>
        <dbReference type="EMBL" id="AEX90835.1"/>
    </source>
</evidence>
<evidence type="ECO:0000256" key="11">
    <source>
        <dbReference type="ARBA" id="ARBA00022581"/>
    </source>
</evidence>
<comment type="subunit">
    <text evidence="33">The mature envelope protein (Env) consists of a homotrimer of non-covalently associated gp120-gp41 heterodimers. The resulting complex protrudes from the virus surface as a spike. There seems to be as few as 10 spikes on the average virion. Surface protein gp120 interacts with host CD4, CCR5 and CXCR4. Gp120 also interacts with the C-type lectins CD209/DC-SIGN and CLEC4M/DC-SIGNR (collectively referred to as DC-SIGN(R)). Gp120 and gp41 interact with GalCer. Gp120 interacts with host ITGA4/ITGB7 complex; on CD4+ T-cells, this interaction results in rapid activation of integrin ITGAL/LFA-1, which facilitates efficient cell-to-cell spreading of HIV-1. Gp120 interacts with cell-associated heparan sulfate; this interaction increases virus infectivity on permissive cells and may be involved in infection of CD4- cells.</text>
</comment>
<dbReference type="InterPro" id="IPR037527">
    <property type="entry name" value="Gp160"/>
</dbReference>
<name>H2F3S8_HV1</name>
<keyword evidence="20 33" id="KW-0261">Viral envelope protein</keyword>
<keyword evidence="26 33" id="KW-0564">Palmitate</keyword>
<reference evidence="45" key="2">
    <citation type="journal article" date="2012" name="PLoS Pathog.">
        <title>Absence of HIV-1 Evolution in the Gut-Associated Lymphoid Tissue from Patients on Combination Antiviral Therapy Initiated during Primary Infection.</title>
        <authorList>
            <person name="Evering T.H."/>
            <person name="Mehandru S."/>
            <person name="Racz P."/>
            <person name="Tenner-Racz K."/>
            <person name="Poles M.A."/>
            <person name="Figueroa A."/>
            <person name="Mohri H."/>
            <person name="Markowitz M."/>
        </authorList>
    </citation>
    <scope>NUCLEOTIDE SEQUENCE</scope>
    <source>
        <strain evidence="38">H1G1211B9b</strain>
        <strain evidence="39">H1G1211D6b</strain>
        <strain evidence="40">H1P2111B4</strain>
        <strain evidence="41">H1P2111E9</strain>
        <strain evidence="42">H1P2141F3</strain>
        <strain evidence="43">H1P271E1</strain>
        <strain evidence="44">H1P271F3</strain>
        <strain evidence="45">H2G1261D9</strain>
        <strain evidence="46">H2G1261E3</strain>
        <strain evidence="47">H2G211B7b</strain>
        <strain evidence="48">H2G211C4</strain>
        <strain evidence="49">H2G211E1b</strain>
        <strain evidence="50">H2G211F1b</strain>
        <strain evidence="51">H2G211F6</strain>
        <strain evidence="52">H2G211G7</strain>
        <strain evidence="53">H2G231B2</strain>
        <strain evidence="54">H2G231G6</strain>
        <strain evidence="55">H2P12289E2</strain>
        <strain evidence="56">H2P12289E9</strain>
        <strain evidence="57">H2P12289F11</strain>
        <strain evidence="58">H2P12289G8</strain>
        <strain evidence="59">H2P12319C11b</strain>
        <strain evidence="60">H2P12319C7b</strain>
        <strain evidence="61">H2P12319C9b</strain>
        <strain evidence="62">H2P12319D1b</strain>
        <strain evidence="63">H2P12319D3</strain>
        <strain evidence="64">H2P12319E11</strain>
        <strain evidence="65">H2P12319E2</strain>
        <strain evidence="66">H2P12319F7b</strain>
    </source>
</reference>
<evidence type="ECO:0000313" key="47">
    <source>
        <dbReference type="EMBL" id="AEX90766.1"/>
    </source>
</evidence>
<comment type="subunit">
    <text evidence="32">The mature envelope protein (Env) consists of a homotrimer of non-covalently associated gp120-gp41 heterodimers. The resulting complex protrudes from the virus surface as a spike. There seems to be as few as 10 spikes on the average virion. Interacts with host CD4, CCR5 and CXCR4. Gp120 also interacts with the C-type lectins CD209/DC-SIGN and CLEC4M/DC-SIGNR (collectively referred to as DC-SIGN(R)). Gp120 and gp41 interact with GalCer. Gp120 interacts with host ITGA4/ITGB7 complex; on CD4+ T-cells, this interaction results in rapid activation of integrin ITGAL/LFA-1, which facilitates efficient cell-to-cell spreading of HIV-1. Gp120 interacts with cell-associated heparan sulfate; this interaction increases virus infectivity on permissive cells and may be involved in infection of CD4- cells.</text>
</comment>
<evidence type="ECO:0000313" key="52">
    <source>
        <dbReference type="EMBL" id="AEX90802.1"/>
    </source>
</evidence>
<dbReference type="EMBL" id="JQ251195">
    <property type="protein sequence ID" value="AEX90895.1"/>
    <property type="molecule type" value="Genomic_DNA"/>
</dbReference>
<feature type="site" description="Cleavage; by host furin" evidence="33">
    <location>
        <begin position="518"/>
        <end position="519"/>
    </location>
</feature>
<feature type="transmembrane region" description="Helical" evidence="34">
    <location>
        <begin position="686"/>
        <end position="713"/>
    </location>
</feature>
<dbReference type="SUPFAM" id="SSF56502">
    <property type="entry name" value="gp120 core"/>
    <property type="match status" value="2"/>
</dbReference>
<organism evidence="45">
    <name type="scientific">Human immunodeficiency virus type 1</name>
    <name type="common">HIV-1</name>
    <dbReference type="NCBI Taxonomy" id="11676"/>
    <lineage>
        <taxon>Viruses</taxon>
        <taxon>Riboviria</taxon>
        <taxon>Pararnavirae</taxon>
        <taxon>Artverviricota</taxon>
        <taxon>Revtraviricetes</taxon>
        <taxon>Ortervirales</taxon>
        <taxon>Retroviridae</taxon>
        <taxon>Orthoretrovirinae</taxon>
        <taxon>Lentivirus</taxon>
        <taxon>Lentivirus humimdef1</taxon>
    </lineage>
</organism>
<dbReference type="HAMAP" id="MF_04083">
    <property type="entry name" value="HIV_ENV"/>
    <property type="match status" value="1"/>
</dbReference>
<comment type="function">
    <text evidence="33">Envelope glycoprotein gp160: Oligomerizes in the host endoplasmic reticulum into predominantly trimers. In a second time, gp160 transits in the host Golgi, where glycosylation is completed. The precursor is then proteolytically cleaved in the trans-Golgi and thereby activated by cellular furin or furin-like proteases to produce gp120 and gp41.</text>
</comment>
<dbReference type="GO" id="GO:0044175">
    <property type="term" value="C:host cell endosome membrane"/>
    <property type="evidence" value="ECO:0007669"/>
    <property type="project" value="UniProtKB-SubCell"/>
</dbReference>
<evidence type="ECO:0000313" key="45">
    <source>
        <dbReference type="EMBL" id="AEX90750.1"/>
    </source>
</evidence>
<evidence type="ECO:0000313" key="58">
    <source>
        <dbReference type="EMBL" id="AEX90863.1"/>
    </source>
</evidence>
<dbReference type="EMBL" id="JQ251155">
    <property type="protein sequence ID" value="AEX90738.1"/>
    <property type="molecule type" value="Genomic_DNA"/>
</dbReference>
<feature type="disulfide bond" evidence="33">
    <location>
        <begin position="606"/>
        <end position="612"/>
    </location>
</feature>
<keyword evidence="19 33" id="KW-1043">Host membrane</keyword>
<evidence type="ECO:0000256" key="12">
    <source>
        <dbReference type="ARBA" id="ARBA00022595"/>
    </source>
</evidence>
<dbReference type="GO" id="GO:0020002">
    <property type="term" value="C:host cell plasma membrane"/>
    <property type="evidence" value="ECO:0007669"/>
    <property type="project" value="UniProtKB-SubCell"/>
</dbReference>
<dbReference type="EMBL" id="JQ251158">
    <property type="protein sequence ID" value="AEX90750.1"/>
    <property type="molecule type" value="Genomic_DNA"/>
</dbReference>
<dbReference type="EMBL" id="JQ251192">
    <property type="protein sequence ID" value="AEX90883.1"/>
    <property type="molecule type" value="Genomic_DNA"/>
</dbReference>
<organismHost>
    <name type="scientific">Homo sapiens</name>
    <name type="common">Human</name>
    <dbReference type="NCBI Taxonomy" id="9606"/>
</organismHost>
<dbReference type="GO" id="GO:1903911">
    <property type="term" value="P:positive regulation of receptor clustering"/>
    <property type="evidence" value="ECO:0007669"/>
    <property type="project" value="UniProtKB-UniRule"/>
</dbReference>
<feature type="transmembrane region" description="Helical" evidence="34">
    <location>
        <begin position="12"/>
        <end position="30"/>
    </location>
</feature>
<comment type="domain">
    <text evidence="33 34">The 17 amino acids long immunosuppressive region is present in many retroviral envelope proteins. Synthetic peptides derived from this relatively conserved sequence inhibit immune function in vitro and in vivo.</text>
</comment>
<comment type="function">
    <text evidence="33">Surface protein gp120: Attaches the virus to the host lymphoid cell by binding to the primary receptor CD4. This interaction induces a structural rearrangement creating a high affinity binding site for a chemokine coreceptor like CXCR4 and/or CCR5. Acts as a ligand for CD209/DC-SIGN and CLEC4M/DC-SIGNR, which are respectively found on dendritic cells (DCs), and on endothelial cells of liver sinusoids and lymph node sinuses. These interactions allow capture of viral particles at mucosal surfaces by these cells and subsequent transmission to permissive cells. HIV subverts the migration properties of dendritic cells to gain access to CD4+ T-cells in lymph nodes. Virus transmission to permissive T-cells occurs either in trans (without DCs infection, through viral capture and transmission), or in cis (following DCs productive infection, through the usual CD4-gp120 interaction), thereby inducing a robust infection. In trans infection, bound virions remain infectious over days and it is proposed that they are not degraded, but protected in non-lysosomal acidic organelles within the DCs close to the cell membrane thus contributing to the viral infectious potential during DCs' migration from the periphery to the lymphoid tissues. On arrival at lymphoid tissues, intact virions recycle back to DCs' cell surface allowing virus transmission to CD4+ T-cells.</text>
</comment>
<keyword evidence="30 33" id="KW-0449">Lipoprotein</keyword>
<dbReference type="FunFam" id="1.10.287.210:FF:000001">
    <property type="entry name" value="Envelope glycoprotein gp160"/>
    <property type="match status" value="1"/>
</dbReference>
<keyword evidence="14 33" id="KW-0812">Transmembrane</keyword>
<keyword evidence="22 33" id="KW-1133">Transmembrane helix</keyword>
<evidence type="ECO:0000313" key="50">
    <source>
        <dbReference type="EMBL" id="AEX90790.1"/>
    </source>
</evidence>
<keyword evidence="12 33" id="KW-1162">Viral penetration into host cytoplasm</keyword>
<keyword evidence="16 33" id="KW-0732">Signal</keyword>
<dbReference type="GO" id="GO:0019064">
    <property type="term" value="P:fusion of virus membrane with host plasma membrane"/>
    <property type="evidence" value="ECO:0007669"/>
    <property type="project" value="UniProtKB-UniRule"/>
</dbReference>
<dbReference type="EMBL" id="JQ251194">
    <property type="protein sequence ID" value="AEX90891.1"/>
    <property type="molecule type" value="Genomic_DNA"/>
</dbReference>
<evidence type="ECO:0000313" key="42">
    <source>
        <dbReference type="EMBL" id="AEX90711.1"/>
    </source>
</evidence>
<dbReference type="InterPro" id="IPR000777">
    <property type="entry name" value="HIV1_Gp120"/>
</dbReference>
<dbReference type="EMBL" id="JQ251172">
    <property type="protein sequence ID" value="AEX90806.1"/>
    <property type="molecule type" value="Genomic_DNA"/>
</dbReference>
<feature type="lipid moiety-binding region" description="S-palmitoyl cysteine; by host" evidence="33">
    <location>
        <position position="772"/>
    </location>
</feature>
<evidence type="ECO:0000313" key="44">
    <source>
        <dbReference type="EMBL" id="AEX90746.1"/>
    </source>
</evidence>
<keyword evidence="13 33" id="KW-0165">Cleavage on pair of basic residues</keyword>
<keyword evidence="29 33" id="KW-0899">Viral immunoevasion</keyword>
<keyword evidence="21 33" id="KW-1164">Virus endocytosis by host</keyword>
<evidence type="ECO:0000313" key="46">
    <source>
        <dbReference type="EMBL" id="AEX90754.1"/>
    </source>
</evidence>
<reference evidence="45" key="1">
    <citation type="submission" date="2011-12" db="EMBL/GenBank/DDBJ databases">
        <authorList>
            <person name="Evering T."/>
            <person name="Mehandru S."/>
            <person name="Racz P."/>
            <person name="Tenner-Racz K."/>
            <person name="Poles M."/>
            <person name="Figueroa A."/>
            <person name="Mohri H."/>
            <person name="Markowitz M."/>
        </authorList>
    </citation>
    <scope>NUCLEOTIDE SEQUENCE</scope>
    <source>
        <strain evidence="38">H1G1211B9b</strain>
        <strain evidence="39">H1G1211D6b</strain>
        <strain evidence="40">H1P2111B4</strain>
        <strain evidence="41">H1P2111E9</strain>
        <strain evidence="42">H1P2141F3</strain>
        <strain evidence="43">H1P271E1</strain>
        <strain evidence="44">H1P271F3</strain>
        <strain evidence="45">H2G1261D9</strain>
        <strain evidence="46">H2G1261E3</strain>
        <strain evidence="47">H2G211B7b</strain>
        <strain evidence="48">H2G211C4</strain>
        <strain evidence="49">H2G211E1b</strain>
        <strain evidence="50">H2G211F1b</strain>
        <strain evidence="51">H2G211F6</strain>
        <strain evidence="52">H2G211G7</strain>
        <strain evidence="53">H2G231B2</strain>
        <strain evidence="54">H2G231G6</strain>
        <strain evidence="55">H2P12289E2</strain>
        <strain evidence="56">H2P12289E9</strain>
        <strain evidence="57">H2P12289F11</strain>
        <strain evidence="58">H2P12289G8</strain>
        <strain evidence="59">H2P12319C11b</strain>
        <strain evidence="60">H2P12319C7b</strain>
        <strain evidence="61">H2P12319C9b</strain>
        <strain evidence="62">H2P12319D1b</strain>
        <strain evidence="63">H2P12319D3</strain>
        <strain evidence="64">H2P12319E11</strain>
        <strain evidence="65">H2P12319E2</strain>
        <strain evidence="66">H2P12319F7b</strain>
    </source>
</reference>
<protein>
    <recommendedName>
        <fullName evidence="33">Envelope glycoprotein gp160</fullName>
    </recommendedName>
    <alternativeName>
        <fullName evidence="33">Env polyprotein</fullName>
    </alternativeName>
    <component>
        <recommendedName>
            <fullName evidence="33">Surface protein gp120</fullName>
            <shortName evidence="33">SU</shortName>
        </recommendedName>
        <alternativeName>
            <fullName evidence="33">Glycoprotein 120</fullName>
            <shortName evidence="33">gp120</shortName>
        </alternativeName>
    </component>
    <component>
        <recommendedName>
            <fullName evidence="33">Transmembrane protein gp41</fullName>
            <shortName evidence="33">TM</shortName>
        </recommendedName>
        <alternativeName>
            <fullName evidence="33">Glycoprotein 41</fullName>
            <shortName evidence="33">gp41</shortName>
        </alternativeName>
    </component>
</protein>
<evidence type="ECO:0000313" key="41">
    <source>
        <dbReference type="EMBL" id="AEX90671.1"/>
    </source>
</evidence>
<keyword evidence="31 33" id="KW-1160">Virus entry into host cell</keyword>
<keyword evidence="7 33" id="KW-1168">Fusion of virus membrane with host membrane</keyword>
<evidence type="ECO:0000259" key="36">
    <source>
        <dbReference type="Pfam" id="PF00516"/>
    </source>
</evidence>
<dbReference type="EMBL" id="JQ251162">
    <property type="protein sequence ID" value="AEX90766.1"/>
    <property type="molecule type" value="Genomic_DNA"/>
</dbReference>
<evidence type="ECO:0000256" key="8">
    <source>
        <dbReference type="ARBA" id="ARBA00022510"/>
    </source>
</evidence>
<evidence type="ECO:0000256" key="18">
    <source>
        <dbReference type="ARBA" id="ARBA00022844"/>
    </source>
</evidence>
<dbReference type="CDD" id="cd09909">
    <property type="entry name" value="HIV-1-like_HR1-HR2"/>
    <property type="match status" value="1"/>
</dbReference>
<dbReference type="EMBL" id="JQ251184">
    <property type="protein sequence ID" value="AEX90851.1"/>
    <property type="molecule type" value="Genomic_DNA"/>
</dbReference>
<dbReference type="FunFam" id="2.170.40.20:FF:000003">
    <property type="entry name" value="Envelope glycoprotein gp160"/>
    <property type="match status" value="1"/>
</dbReference>
<feature type="region of interest" description="Disordered" evidence="35">
    <location>
        <begin position="731"/>
        <end position="751"/>
    </location>
</feature>
<evidence type="ECO:0000313" key="49">
    <source>
        <dbReference type="EMBL" id="AEX90782.1"/>
    </source>
</evidence>
<evidence type="ECO:0000256" key="2">
    <source>
        <dbReference type="ARBA" id="ARBA00004433"/>
    </source>
</evidence>
<evidence type="ECO:0000313" key="56">
    <source>
        <dbReference type="EMBL" id="AEX90843.1"/>
    </source>
</evidence>
<dbReference type="EMBL" id="JQ251187">
    <property type="protein sequence ID" value="AEX90863.1"/>
    <property type="molecule type" value="Genomic_DNA"/>
</dbReference>
<comment type="PTM">
    <text evidence="33">Specific enzymatic cleavages in vivo yield mature proteins. Envelope glycoproteins are synthesized as a inactive precursor that is heavily N-glycosylated and processed likely by host cell furin in the Golgi to yield the mature SU and TM proteins. The cleavage site between SU and TM requires the minimal sequence [KR]-X-[KR]-R. About 2 of the 9 disulfide bonds of gp41 are reduced by P4HB/PDI, following binding to CD4 receptor.</text>
</comment>
<dbReference type="FunFam" id="2.170.40.20:FF:000001">
    <property type="entry name" value="Envelope glycoprotein gp160"/>
    <property type="match status" value="1"/>
</dbReference>
<evidence type="ECO:0000313" key="61">
    <source>
        <dbReference type="EMBL" id="AEX90875.1"/>
    </source>
</evidence>
<evidence type="ECO:0000256" key="16">
    <source>
        <dbReference type="ARBA" id="ARBA00022729"/>
    </source>
</evidence>
<evidence type="ECO:0000256" key="20">
    <source>
        <dbReference type="ARBA" id="ARBA00022879"/>
    </source>
</evidence>
<dbReference type="EMBL" id="JQ251119">
    <property type="protein sequence ID" value="AEX90597.1"/>
    <property type="molecule type" value="Genomic_DNA"/>
</dbReference>
<comment type="PTM">
    <text evidence="33">Palmitoylation of the transmembrane protein and of Env polyprotein (prior to its proteolytic cleavage) is essential for their association with host cell membrane lipid rafts. Palmitoylation is therefore required for envelope trafficking to classical lipid rafts, but not for viral replication.</text>
</comment>
<dbReference type="GO" id="GO:0019031">
    <property type="term" value="C:viral envelope"/>
    <property type="evidence" value="ECO:0007669"/>
    <property type="project" value="UniProtKB-KW"/>
</dbReference>
<dbReference type="EMBL" id="JQ251188">
    <property type="protein sequence ID" value="AEX90867.1"/>
    <property type="molecule type" value="Genomic_DNA"/>
</dbReference>
<evidence type="ECO:0000259" key="37">
    <source>
        <dbReference type="Pfam" id="PF00517"/>
    </source>
</evidence>
<comment type="function">
    <text evidence="33">Transmembrane protein gp41: Acts as a class I viral fusion protein. Under the current model, the protein has at least 3 conformational states: pre-fusion native state, pre-hairpin intermediate state, and post-fusion hairpin state. During fusion of viral and target intracellular membranes, the coiled coil regions (heptad repeats) assume a trimer-of-hairpins structure, positioning the fusion peptide in close proximity to the C-terminal region of the ectodomain. The formation of this structure appears to drive apposition and subsequent fusion of viral and target cell membranes. Complete fusion occurs in host cell endosomes and is dynamin-dependent, however some lipid transfer might occur at the plasma membrane. The virus undergoes clathrin-dependent internalization long before endosomal fusion, thus minimizing the surface exposure of conserved viral epitopes during fusion and reducing the efficacy of inhibitors targeting these epitopes. Membranes fusion leads to delivery of the nucleocapsid into the cytoplasm.</text>
</comment>
<feature type="compositionally biased region" description="Polar residues" evidence="35">
    <location>
        <begin position="461"/>
        <end position="473"/>
    </location>
</feature>
<evidence type="ECO:0000313" key="51">
    <source>
        <dbReference type="EMBL" id="AEX90798.1"/>
    </source>
</evidence>
<evidence type="ECO:0000313" key="38">
    <source>
        <dbReference type="EMBL" id="AEX90574.1"/>
    </source>
</evidence>
<dbReference type="EMBL" id="JQ251138">
    <property type="protein sequence ID" value="AEX90671.1"/>
    <property type="molecule type" value="Genomic_DNA"/>
</dbReference>
<evidence type="ECO:0000256" key="1">
    <source>
        <dbReference type="ARBA" id="ARBA00004402"/>
    </source>
</evidence>
<dbReference type="EMBL" id="JQ251113">
    <property type="protein sequence ID" value="AEX90574.1"/>
    <property type="molecule type" value="Genomic_DNA"/>
</dbReference>
<evidence type="ECO:0000256" key="33">
    <source>
        <dbReference type="HAMAP-Rule" id="MF_04083"/>
    </source>
</evidence>
<evidence type="ECO:0000313" key="59">
    <source>
        <dbReference type="EMBL" id="AEX90867.1"/>
    </source>
</evidence>
<comment type="PTM">
    <text evidence="33">Highly glycosylated by host. The high number of glycan on the protein is reffered to as 'glycan shield' because it contributes to hide protein sequence from adaptive immune system.</text>
</comment>
<evidence type="ECO:0000313" key="64">
    <source>
        <dbReference type="EMBL" id="AEX90887.1"/>
    </source>
</evidence>
<dbReference type="EMBL" id="JQ251171">
    <property type="protein sequence ID" value="AEX90802.1"/>
    <property type="molecule type" value="Genomic_DNA"/>
</dbReference>
<keyword evidence="15 33" id="KW-0053">Apoptosis</keyword>
<evidence type="ECO:0000256" key="34">
    <source>
        <dbReference type="RuleBase" id="RU363095"/>
    </source>
</evidence>
<evidence type="ECO:0000313" key="40">
    <source>
        <dbReference type="EMBL" id="AEX90645.1"/>
    </source>
</evidence>
<evidence type="ECO:0000256" key="29">
    <source>
        <dbReference type="ARBA" id="ARBA00023280"/>
    </source>
</evidence>
<evidence type="ECO:0000313" key="43">
    <source>
        <dbReference type="EMBL" id="AEX90738.1"/>
    </source>
</evidence>
<dbReference type="GO" id="GO:0016020">
    <property type="term" value="C:membrane"/>
    <property type="evidence" value="ECO:0007669"/>
    <property type="project" value="UniProtKB-UniRule"/>
</dbReference>
<dbReference type="GO" id="GO:0019082">
    <property type="term" value="P:viral protein processing"/>
    <property type="evidence" value="ECO:0007669"/>
    <property type="project" value="UniProtKB-UniRule"/>
</dbReference>
<feature type="disulfide bond" evidence="33">
    <location>
        <begin position="227"/>
        <end position="256"/>
    </location>
</feature>
<dbReference type="GO" id="GO:0055036">
    <property type="term" value="C:virion membrane"/>
    <property type="evidence" value="ECO:0007669"/>
    <property type="project" value="UniProtKB-SubCell"/>
</dbReference>
<dbReference type="EMBL" id="JQ251131">
    <property type="protein sequence ID" value="AEX90645.1"/>
    <property type="molecule type" value="Genomic_DNA"/>
</dbReference>
<evidence type="ECO:0000256" key="15">
    <source>
        <dbReference type="ARBA" id="ARBA00022703"/>
    </source>
</evidence>
<evidence type="ECO:0000313" key="54">
    <source>
        <dbReference type="EMBL" id="AEX90819.1"/>
    </source>
</evidence>
<evidence type="ECO:0000256" key="23">
    <source>
        <dbReference type="ARBA" id="ARBA00023046"/>
    </source>
</evidence>
<feature type="region of interest" description="Immunosuppression" evidence="33">
    <location>
        <begin position="582"/>
        <end position="600"/>
    </location>
</feature>
<dbReference type="EMBL" id="JQ251148">
    <property type="protein sequence ID" value="AEX90711.1"/>
    <property type="molecule type" value="Genomic_DNA"/>
</dbReference>
<evidence type="ECO:0000256" key="22">
    <source>
        <dbReference type="ARBA" id="ARBA00022989"/>
    </source>
</evidence>
<evidence type="ECO:0000256" key="7">
    <source>
        <dbReference type="ARBA" id="ARBA00022506"/>
    </source>
</evidence>
<evidence type="ECO:0000256" key="14">
    <source>
        <dbReference type="ARBA" id="ARBA00022692"/>
    </source>
</evidence>
<evidence type="ECO:0000313" key="65">
    <source>
        <dbReference type="EMBL" id="AEX90891.1"/>
    </source>
</evidence>
<feature type="domain" description="Retroviral envelope protein GP41-like" evidence="37">
    <location>
        <begin position="538"/>
        <end position="728"/>
    </location>
</feature>
<dbReference type="SUPFAM" id="SSF58069">
    <property type="entry name" value="Virus ectodomain"/>
    <property type="match status" value="1"/>
</dbReference>
<dbReference type="Gene3D" id="2.170.40.20">
    <property type="entry name" value="Human immunodeficiency virus 1, Gp160, envelope glycoprotein"/>
    <property type="match status" value="2"/>
</dbReference>
<feature type="region of interest" description="MPER; binding to GalCer" evidence="33">
    <location>
        <begin position="670"/>
        <end position="691"/>
    </location>
</feature>
<dbReference type="InterPro" id="IPR036377">
    <property type="entry name" value="Gp120_core_sf"/>
</dbReference>
<evidence type="ECO:0000313" key="60">
    <source>
        <dbReference type="EMBL" id="AEX90871.1"/>
    </source>
</evidence>
<evidence type="ECO:0000313" key="63">
    <source>
        <dbReference type="EMBL" id="AEX90883.1"/>
    </source>
</evidence>
<evidence type="ECO:0000256" key="26">
    <source>
        <dbReference type="ARBA" id="ARBA00023139"/>
    </source>
</evidence>
<keyword evidence="17 33" id="KW-1161">Viral attachment to host cell</keyword>
<keyword evidence="24 33" id="KW-0175">Coiled coil</keyword>
<dbReference type="InterPro" id="IPR000328">
    <property type="entry name" value="GP41-like"/>
</dbReference>
<dbReference type="GO" id="GO:0019062">
    <property type="term" value="P:virion attachment to host cell"/>
    <property type="evidence" value="ECO:0007669"/>
    <property type="project" value="UniProtKB-UniRule"/>
</dbReference>
<accession>H2F3S8</accession>
<evidence type="ECO:0000256" key="21">
    <source>
        <dbReference type="ARBA" id="ARBA00022890"/>
    </source>
</evidence>
<comment type="similarity">
    <text evidence="33">Belongs to the HIV-1 env protein family.</text>
</comment>
<feature type="region of interest" description="Disordered" evidence="35">
    <location>
        <begin position="460"/>
        <end position="479"/>
    </location>
</feature>
<feature type="topological domain" description="Cytoplasmic" evidence="33">
    <location>
        <begin position="714"/>
        <end position="864"/>
    </location>
</feature>
<keyword evidence="8 33" id="KW-1170">Fusion of virus membrane with host endosomal membrane</keyword>